<keyword evidence="1" id="KW-0175">Coiled coil</keyword>
<dbReference type="AlphaFoldDB" id="A0A8H7ZMV3"/>
<dbReference type="InterPro" id="IPR001584">
    <property type="entry name" value="Integrase_cat-core"/>
</dbReference>
<dbReference type="SUPFAM" id="SSF53098">
    <property type="entry name" value="Ribonuclease H-like"/>
    <property type="match status" value="1"/>
</dbReference>
<dbReference type="InterPro" id="IPR012337">
    <property type="entry name" value="RNaseH-like_sf"/>
</dbReference>
<dbReference type="InterPro" id="IPR036397">
    <property type="entry name" value="RNaseH_sf"/>
</dbReference>
<feature type="domain" description="Integrase catalytic" evidence="2">
    <location>
        <begin position="1"/>
        <end position="100"/>
    </location>
</feature>
<keyword evidence="4" id="KW-1185">Reference proteome</keyword>
<organism evidence="3 4">
    <name type="scientific">Olpidium bornovanus</name>
    <dbReference type="NCBI Taxonomy" id="278681"/>
    <lineage>
        <taxon>Eukaryota</taxon>
        <taxon>Fungi</taxon>
        <taxon>Fungi incertae sedis</taxon>
        <taxon>Olpidiomycota</taxon>
        <taxon>Olpidiomycotina</taxon>
        <taxon>Olpidiomycetes</taxon>
        <taxon>Olpidiales</taxon>
        <taxon>Olpidiaceae</taxon>
        <taxon>Olpidium</taxon>
    </lineage>
</organism>
<protein>
    <recommendedName>
        <fullName evidence="2">Integrase catalytic domain-containing protein</fullName>
    </recommendedName>
</protein>
<name>A0A8H7ZMV3_9FUNG</name>
<sequence>MARYGCADILRGDGGELNETGIKDFLRRFGIKLHLTTPYNPGANGKVEQGHRSLLGILRKSCNGHLRDWARKLPLALWADRTTVSRSTGYMPAELLTGTRPPFLVDMDMLSWAGLPWEDGCTTDELIALRLRHLERREVDLERAKERLEKEREKAKETVDLARTTREQTIEPGEWVLVRNDQIFNEFWTELKLWPRWFGPYVVDEVNRDTRTYVLRELDGTPLKT</sequence>
<evidence type="ECO:0000313" key="4">
    <source>
        <dbReference type="Proteomes" id="UP000673691"/>
    </source>
</evidence>
<comment type="caution">
    <text evidence="3">The sequence shown here is derived from an EMBL/GenBank/DDBJ whole genome shotgun (WGS) entry which is preliminary data.</text>
</comment>
<dbReference type="Gene3D" id="3.30.420.10">
    <property type="entry name" value="Ribonuclease H-like superfamily/Ribonuclease H"/>
    <property type="match status" value="1"/>
</dbReference>
<dbReference type="GO" id="GO:0003676">
    <property type="term" value="F:nucleic acid binding"/>
    <property type="evidence" value="ECO:0007669"/>
    <property type="project" value="InterPro"/>
</dbReference>
<reference evidence="3 4" key="1">
    <citation type="journal article" name="Sci. Rep.">
        <title>Genome-scale phylogenetic analyses confirm Olpidium as the closest living zoosporic fungus to the non-flagellated, terrestrial fungi.</title>
        <authorList>
            <person name="Chang Y."/>
            <person name="Rochon D."/>
            <person name="Sekimoto S."/>
            <person name="Wang Y."/>
            <person name="Chovatia M."/>
            <person name="Sandor L."/>
            <person name="Salamov A."/>
            <person name="Grigoriev I.V."/>
            <person name="Stajich J.E."/>
            <person name="Spatafora J.W."/>
        </authorList>
    </citation>
    <scope>NUCLEOTIDE SEQUENCE [LARGE SCALE GENOMIC DNA]</scope>
    <source>
        <strain evidence="3">S191</strain>
    </source>
</reference>
<evidence type="ECO:0000313" key="3">
    <source>
        <dbReference type="EMBL" id="KAG5456254.1"/>
    </source>
</evidence>
<dbReference type="GO" id="GO:0015074">
    <property type="term" value="P:DNA integration"/>
    <property type="evidence" value="ECO:0007669"/>
    <property type="project" value="InterPro"/>
</dbReference>
<dbReference type="PROSITE" id="PS50994">
    <property type="entry name" value="INTEGRASE"/>
    <property type="match status" value="1"/>
</dbReference>
<dbReference type="EMBL" id="JAEFCI010012025">
    <property type="protein sequence ID" value="KAG5456254.1"/>
    <property type="molecule type" value="Genomic_DNA"/>
</dbReference>
<feature type="coiled-coil region" evidence="1">
    <location>
        <begin position="131"/>
        <end position="165"/>
    </location>
</feature>
<dbReference type="Proteomes" id="UP000673691">
    <property type="component" value="Unassembled WGS sequence"/>
</dbReference>
<evidence type="ECO:0000256" key="1">
    <source>
        <dbReference type="SAM" id="Coils"/>
    </source>
</evidence>
<dbReference type="PANTHER" id="PTHR37984">
    <property type="entry name" value="PROTEIN CBG26694"/>
    <property type="match status" value="1"/>
</dbReference>
<gene>
    <name evidence="3" type="ORF">BJ554DRAFT_4052</name>
</gene>
<dbReference type="OrthoDB" id="444848at2759"/>
<dbReference type="GO" id="GO:0005634">
    <property type="term" value="C:nucleus"/>
    <property type="evidence" value="ECO:0007669"/>
    <property type="project" value="UniProtKB-ARBA"/>
</dbReference>
<evidence type="ECO:0000259" key="2">
    <source>
        <dbReference type="PROSITE" id="PS50994"/>
    </source>
</evidence>
<dbReference type="InterPro" id="IPR050951">
    <property type="entry name" value="Retrovirus_Pol_polyprotein"/>
</dbReference>
<accession>A0A8H7ZMV3</accession>
<proteinExistence type="predicted"/>
<dbReference type="PANTHER" id="PTHR37984:SF5">
    <property type="entry name" value="PROTEIN NYNRIN-LIKE"/>
    <property type="match status" value="1"/>
</dbReference>